<organism evidence="5 6">
    <name type="scientific">Alcaligenes xylosoxydans xylosoxydans</name>
    <name type="common">Achromobacter xylosoxidans</name>
    <dbReference type="NCBI Taxonomy" id="85698"/>
    <lineage>
        <taxon>Bacteria</taxon>
        <taxon>Pseudomonadati</taxon>
        <taxon>Pseudomonadota</taxon>
        <taxon>Betaproteobacteria</taxon>
        <taxon>Burkholderiales</taxon>
        <taxon>Alcaligenaceae</taxon>
        <taxon>Achromobacter</taxon>
    </lineage>
</organism>
<reference evidence="5" key="1">
    <citation type="submission" date="2022-12" db="EMBL/GenBank/DDBJ databases">
        <authorList>
            <person name="Voronina O.L."/>
            <person name="Kunda M.S."/>
            <person name="Ryzhova N."/>
            <person name="Aksenova E.I."/>
        </authorList>
    </citation>
    <scope>NUCLEOTIDE SEQUENCE</scope>
    <source>
        <strain evidence="5">SCCH136:Ach223948</strain>
    </source>
</reference>
<evidence type="ECO:0000256" key="4">
    <source>
        <dbReference type="ARBA" id="ARBA00023163"/>
    </source>
</evidence>
<dbReference type="FunFam" id="1.10.10.10:FF:000001">
    <property type="entry name" value="LysR family transcriptional regulator"/>
    <property type="match status" value="1"/>
</dbReference>
<dbReference type="GO" id="GO:0003677">
    <property type="term" value="F:DNA binding"/>
    <property type="evidence" value="ECO:0007669"/>
    <property type="project" value="UniProtKB-KW"/>
</dbReference>
<dbReference type="Pfam" id="PF03466">
    <property type="entry name" value="LysR_substrate"/>
    <property type="match status" value="1"/>
</dbReference>
<sequence>MDFDTALLRTYVAVKEAGGFTRAAERLHLSQSAVSHQIRRLEAQAGTALLVRTTRSLALTEDGEDFLRYAEQVLRAQDALARRFQRSSVAGAVRLGVPENFMGERLPLLLARFARAFPAVRLDVVVGSYLDLRTQVEADMLDLAVVMALPSEPERGAMLRRTRFVWAAAHAFDFSGDEPIPLAFAPSPCVHRLVGVDALQAAGLEWRVAFTSPSQEGLRAAVLAGLAVTALPQEDVRPGMDVIDGRYGLPPLTHAEFRLISRQAEQQAPAVRAFGQLLTEMSALALP</sequence>
<dbReference type="KEGG" id="axx:ERS451415_05666"/>
<proteinExistence type="inferred from homology"/>
<dbReference type="eggNOG" id="COG0583">
    <property type="taxonomic scope" value="Bacteria"/>
</dbReference>
<evidence type="ECO:0000313" key="5">
    <source>
        <dbReference type="EMBL" id="MCZ8400797.1"/>
    </source>
</evidence>
<dbReference type="InterPro" id="IPR050176">
    <property type="entry name" value="LTTR"/>
</dbReference>
<evidence type="ECO:0000313" key="6">
    <source>
        <dbReference type="Proteomes" id="UP001141992"/>
    </source>
</evidence>
<keyword evidence="4" id="KW-0804">Transcription</keyword>
<dbReference type="InterPro" id="IPR036390">
    <property type="entry name" value="WH_DNA-bd_sf"/>
</dbReference>
<dbReference type="RefSeq" id="WP_024070594.1">
    <property type="nucleotide sequence ID" value="NZ_CABIYZ010000002.1"/>
</dbReference>
<evidence type="ECO:0000256" key="1">
    <source>
        <dbReference type="ARBA" id="ARBA00009437"/>
    </source>
</evidence>
<dbReference type="Gene3D" id="1.10.10.10">
    <property type="entry name" value="Winged helix-like DNA-binding domain superfamily/Winged helix DNA-binding domain"/>
    <property type="match status" value="1"/>
</dbReference>
<comment type="caution">
    <text evidence="5">The sequence shown here is derived from an EMBL/GenBank/DDBJ whole genome shotgun (WGS) entry which is preliminary data.</text>
</comment>
<dbReference type="SUPFAM" id="SSF53850">
    <property type="entry name" value="Periplasmic binding protein-like II"/>
    <property type="match status" value="1"/>
</dbReference>
<dbReference type="GeneID" id="75273194"/>
<dbReference type="EMBL" id="JAPZVI010000002">
    <property type="protein sequence ID" value="MCZ8400797.1"/>
    <property type="molecule type" value="Genomic_DNA"/>
</dbReference>
<comment type="similarity">
    <text evidence="1">Belongs to the LysR transcriptional regulatory family.</text>
</comment>
<keyword evidence="3" id="KW-0238">DNA-binding</keyword>
<evidence type="ECO:0000256" key="2">
    <source>
        <dbReference type="ARBA" id="ARBA00023015"/>
    </source>
</evidence>
<protein>
    <submittedName>
        <fullName evidence="5">LysR substrate-binding domain-containing protein</fullName>
    </submittedName>
</protein>
<keyword evidence="2" id="KW-0805">Transcription regulation</keyword>
<dbReference type="Gene3D" id="3.40.190.10">
    <property type="entry name" value="Periplasmic binding protein-like II"/>
    <property type="match status" value="2"/>
</dbReference>
<dbReference type="SUPFAM" id="SSF46785">
    <property type="entry name" value="Winged helix' DNA-binding domain"/>
    <property type="match status" value="1"/>
</dbReference>
<dbReference type="Proteomes" id="UP001141992">
    <property type="component" value="Unassembled WGS sequence"/>
</dbReference>
<evidence type="ECO:0000256" key="3">
    <source>
        <dbReference type="ARBA" id="ARBA00023125"/>
    </source>
</evidence>
<dbReference type="GO" id="GO:0003700">
    <property type="term" value="F:DNA-binding transcription factor activity"/>
    <property type="evidence" value="ECO:0007669"/>
    <property type="project" value="InterPro"/>
</dbReference>
<dbReference type="InterPro" id="IPR000847">
    <property type="entry name" value="LysR_HTH_N"/>
</dbReference>
<dbReference type="PROSITE" id="PS50931">
    <property type="entry name" value="HTH_LYSR"/>
    <property type="match status" value="1"/>
</dbReference>
<dbReference type="PANTHER" id="PTHR30579">
    <property type="entry name" value="TRANSCRIPTIONAL REGULATOR"/>
    <property type="match status" value="1"/>
</dbReference>
<dbReference type="PRINTS" id="PR00039">
    <property type="entry name" value="HTHLYSR"/>
</dbReference>
<dbReference type="PANTHER" id="PTHR30579:SF7">
    <property type="entry name" value="HTH-TYPE TRANSCRIPTIONAL REGULATOR LRHA-RELATED"/>
    <property type="match status" value="1"/>
</dbReference>
<dbReference type="InterPro" id="IPR036388">
    <property type="entry name" value="WH-like_DNA-bd_sf"/>
</dbReference>
<dbReference type="AlphaFoldDB" id="A0A0D6IQM6"/>
<gene>
    <name evidence="5" type="ORF">O9570_05050</name>
</gene>
<name>A0A0D6IQM6_ALCXX</name>
<dbReference type="InterPro" id="IPR005119">
    <property type="entry name" value="LysR_subst-bd"/>
</dbReference>
<dbReference type="Pfam" id="PF00126">
    <property type="entry name" value="HTH_1"/>
    <property type="match status" value="1"/>
</dbReference>
<accession>A0A0D6IQM6</accession>